<gene>
    <name evidence="3" type="ORF">F8377_08055</name>
</gene>
<keyword evidence="2" id="KW-1133">Transmembrane helix</keyword>
<dbReference type="InterPro" id="IPR021517">
    <property type="entry name" value="DUF3180"/>
</dbReference>
<feature type="transmembrane region" description="Helical" evidence="2">
    <location>
        <begin position="77"/>
        <end position="101"/>
    </location>
</feature>
<organism evidence="3 4">
    <name type="scientific">Corynebacterium zhongnanshanii</name>
    <dbReference type="NCBI Taxonomy" id="2768834"/>
    <lineage>
        <taxon>Bacteria</taxon>
        <taxon>Bacillati</taxon>
        <taxon>Actinomycetota</taxon>
        <taxon>Actinomycetes</taxon>
        <taxon>Mycobacteriales</taxon>
        <taxon>Corynebacteriaceae</taxon>
        <taxon>Corynebacterium</taxon>
    </lineage>
</organism>
<dbReference type="EMBL" id="WBZJ01000003">
    <property type="protein sequence ID" value="KAB3520018.1"/>
    <property type="molecule type" value="Genomic_DNA"/>
</dbReference>
<reference evidence="3 4" key="1">
    <citation type="submission" date="2019-10" db="EMBL/GenBank/DDBJ databases">
        <title>Corynebacterium sp novel species isolated from the respiratory tract of Marmot.</title>
        <authorList>
            <person name="Zhang G."/>
        </authorList>
    </citation>
    <scope>NUCLEOTIDE SEQUENCE [LARGE SCALE GENOMIC DNA]</scope>
    <source>
        <strain evidence="3 4">336</strain>
    </source>
</reference>
<evidence type="ECO:0000256" key="2">
    <source>
        <dbReference type="SAM" id="Phobius"/>
    </source>
</evidence>
<dbReference type="Proteomes" id="UP000436181">
    <property type="component" value="Unassembled WGS sequence"/>
</dbReference>
<keyword evidence="2" id="KW-0472">Membrane</keyword>
<protein>
    <submittedName>
        <fullName evidence="3">DUF3180 domain-containing protein</fullName>
    </submittedName>
</protein>
<evidence type="ECO:0000313" key="4">
    <source>
        <dbReference type="Proteomes" id="UP000436181"/>
    </source>
</evidence>
<name>A0ABQ6VD32_9CORY</name>
<feature type="region of interest" description="Disordered" evidence="1">
    <location>
        <begin position="146"/>
        <end position="165"/>
    </location>
</feature>
<keyword evidence="4" id="KW-1185">Reference proteome</keyword>
<dbReference type="Pfam" id="PF11377">
    <property type="entry name" value="DUF3180"/>
    <property type="match status" value="1"/>
</dbReference>
<feature type="transmembrane region" description="Helical" evidence="2">
    <location>
        <begin position="40"/>
        <end position="56"/>
    </location>
</feature>
<evidence type="ECO:0000256" key="1">
    <source>
        <dbReference type="SAM" id="MobiDB-lite"/>
    </source>
</evidence>
<accession>A0ABQ6VD32</accession>
<evidence type="ECO:0000313" key="3">
    <source>
        <dbReference type="EMBL" id="KAB3520018.1"/>
    </source>
</evidence>
<keyword evidence="2" id="KW-0812">Transmembrane</keyword>
<feature type="transmembrane region" description="Helical" evidence="2">
    <location>
        <begin position="121"/>
        <end position="139"/>
    </location>
</feature>
<proteinExistence type="predicted"/>
<sequence length="165" mass="16663">MTPTALSSLALIAGVAVLFGLVIALSFYGDLGPINVVNSSILWIIAAMCLAAAVVVRKKIADGMIGLDRSQMNPMTVATWMNMGKAAGWVGAGFAGAYAGVGIYVMTQYATLTAAQDDTPGVVAFVLGGLACAAAGVFLERSCVAPPSDSDADGIRGMGRASGVE</sequence>
<comment type="caution">
    <text evidence="3">The sequence shown here is derived from an EMBL/GenBank/DDBJ whole genome shotgun (WGS) entry which is preliminary data.</text>
</comment>